<dbReference type="STRING" id="135651.G0NF53"/>
<dbReference type="PANTHER" id="PTHR24327">
    <property type="entry name" value="HOMEOBOX PROTEIN"/>
    <property type="match status" value="1"/>
</dbReference>
<keyword evidence="4 5" id="KW-0539">Nucleus</keyword>
<dbReference type="PROSITE" id="PS50071">
    <property type="entry name" value="HOMEOBOX_2"/>
    <property type="match status" value="2"/>
</dbReference>
<evidence type="ECO:0000256" key="1">
    <source>
        <dbReference type="ARBA" id="ARBA00004123"/>
    </source>
</evidence>
<dbReference type="Gene3D" id="1.10.10.60">
    <property type="entry name" value="Homeodomain-like"/>
    <property type="match status" value="2"/>
</dbReference>
<dbReference type="GO" id="GO:0000981">
    <property type="term" value="F:DNA-binding transcription factor activity, RNA polymerase II-specific"/>
    <property type="evidence" value="ECO:0007669"/>
    <property type="project" value="TreeGrafter"/>
</dbReference>
<evidence type="ECO:0000256" key="5">
    <source>
        <dbReference type="PROSITE-ProRule" id="PRU00108"/>
    </source>
</evidence>
<dbReference type="AlphaFoldDB" id="G0NF53"/>
<feature type="region of interest" description="Disordered" evidence="7">
    <location>
        <begin position="85"/>
        <end position="118"/>
    </location>
</feature>
<dbReference type="InterPro" id="IPR001356">
    <property type="entry name" value="HD"/>
</dbReference>
<dbReference type="PANTHER" id="PTHR24327:SF41">
    <property type="entry name" value="BRAIN-SPECIFIC HOMEOBOX PROTEIN"/>
    <property type="match status" value="1"/>
</dbReference>
<organism evidence="10">
    <name type="scientific">Caenorhabditis brenneri</name>
    <name type="common">Nematode worm</name>
    <dbReference type="NCBI Taxonomy" id="135651"/>
    <lineage>
        <taxon>Eukaryota</taxon>
        <taxon>Metazoa</taxon>
        <taxon>Ecdysozoa</taxon>
        <taxon>Nematoda</taxon>
        <taxon>Chromadorea</taxon>
        <taxon>Rhabditida</taxon>
        <taxon>Rhabditina</taxon>
        <taxon>Rhabditomorpha</taxon>
        <taxon>Rhabditoidea</taxon>
        <taxon>Rhabditidae</taxon>
        <taxon>Peloderinae</taxon>
        <taxon>Caenorhabditis</taxon>
    </lineage>
</organism>
<feature type="region of interest" description="Disordered" evidence="7">
    <location>
        <begin position="1"/>
        <end position="39"/>
    </location>
</feature>
<dbReference type="GO" id="GO:0000978">
    <property type="term" value="F:RNA polymerase II cis-regulatory region sequence-specific DNA binding"/>
    <property type="evidence" value="ECO:0007669"/>
    <property type="project" value="TreeGrafter"/>
</dbReference>
<evidence type="ECO:0000256" key="7">
    <source>
        <dbReference type="SAM" id="MobiDB-lite"/>
    </source>
</evidence>
<proteinExistence type="predicted"/>
<reference evidence="10" key="1">
    <citation type="submission" date="2011-07" db="EMBL/GenBank/DDBJ databases">
        <authorList>
            <consortium name="Caenorhabditis brenneri Sequencing and Analysis Consortium"/>
            <person name="Wilson R.K."/>
        </authorList>
    </citation>
    <scope>NUCLEOTIDE SEQUENCE [LARGE SCALE GENOMIC DNA]</scope>
    <source>
        <strain evidence="10">PB2801</strain>
    </source>
</reference>
<dbReference type="EMBL" id="GL379874">
    <property type="protein sequence ID" value="EGT59087.1"/>
    <property type="molecule type" value="Genomic_DNA"/>
</dbReference>
<keyword evidence="10" id="KW-1185">Reference proteome</keyword>
<dbReference type="InterPro" id="IPR050460">
    <property type="entry name" value="Distal-less_Homeobox_TF"/>
</dbReference>
<feature type="DNA-binding region" description="Homeobox" evidence="5">
    <location>
        <begin position="259"/>
        <end position="318"/>
    </location>
</feature>
<feature type="DNA-binding region" description="Homeobox" evidence="5">
    <location>
        <begin position="197"/>
        <end position="256"/>
    </location>
</feature>
<evidence type="ECO:0000256" key="3">
    <source>
        <dbReference type="ARBA" id="ARBA00023155"/>
    </source>
</evidence>
<dbReference type="InParanoid" id="G0NF53"/>
<feature type="domain" description="Homeobox" evidence="8">
    <location>
        <begin position="195"/>
        <end position="255"/>
    </location>
</feature>
<feature type="compositionally biased region" description="Low complexity" evidence="7">
    <location>
        <begin position="11"/>
        <end position="36"/>
    </location>
</feature>
<feature type="compositionally biased region" description="Polar residues" evidence="7">
    <location>
        <begin position="1"/>
        <end position="10"/>
    </location>
</feature>
<evidence type="ECO:0000313" key="10">
    <source>
        <dbReference type="Proteomes" id="UP000008068"/>
    </source>
</evidence>
<dbReference type="CDD" id="cd00086">
    <property type="entry name" value="homeodomain"/>
    <property type="match status" value="2"/>
</dbReference>
<name>G0NF53_CAEBE</name>
<evidence type="ECO:0000313" key="9">
    <source>
        <dbReference type="EMBL" id="EGT59087.1"/>
    </source>
</evidence>
<keyword evidence="3 5" id="KW-0371">Homeobox</keyword>
<evidence type="ECO:0000256" key="2">
    <source>
        <dbReference type="ARBA" id="ARBA00023125"/>
    </source>
</evidence>
<sequence>MDQNVSACNDSLSMSVSPSSGISSSTTAQPSSSTSPEAGHAHLYIPAPLIELGVSNPALLCYLLSGNPSDLETVNNAPNVNRCPHLNHTLHPNASDGLLRSRSPTPSPVPSDLNSESPSKQAALIELYKTLSGAFDSPVLNTSTTTVPTEIVPEFPLNSKNYNHFKNYSPSAGNGWRREWIKMAPSKSSRMNPSREEPDFNVRFQPFQVEALKEKWKTTKYLTKEDRKQLELKTGLNKNQILDWFSYRRNKGKMGSTDEKRPNVRFTAEQKGVLRSHFIPGQYISMSKRMMLAAQIGLSPEQVKGWFSKQNQNLRLAEERKRNREKEEEQSNINS</sequence>
<dbReference type="Proteomes" id="UP000008068">
    <property type="component" value="Unassembled WGS sequence"/>
</dbReference>
<feature type="domain" description="Homeobox" evidence="8">
    <location>
        <begin position="257"/>
        <end position="317"/>
    </location>
</feature>
<accession>G0NF53</accession>
<evidence type="ECO:0000259" key="8">
    <source>
        <dbReference type="PROSITE" id="PS50071"/>
    </source>
</evidence>
<dbReference type="GO" id="GO:0005634">
    <property type="term" value="C:nucleus"/>
    <property type="evidence" value="ECO:0007669"/>
    <property type="project" value="UniProtKB-SubCell"/>
</dbReference>
<dbReference type="Pfam" id="PF00046">
    <property type="entry name" value="Homeodomain"/>
    <property type="match status" value="2"/>
</dbReference>
<evidence type="ECO:0000256" key="6">
    <source>
        <dbReference type="RuleBase" id="RU000682"/>
    </source>
</evidence>
<dbReference type="InterPro" id="IPR009057">
    <property type="entry name" value="Homeodomain-like_sf"/>
</dbReference>
<keyword evidence="2 5" id="KW-0238">DNA-binding</keyword>
<gene>
    <name evidence="9" type="ORF">CAEBREN_20033</name>
</gene>
<dbReference type="HOGENOM" id="CLU_829559_0_0_1"/>
<dbReference type="SUPFAM" id="SSF46689">
    <property type="entry name" value="Homeodomain-like"/>
    <property type="match status" value="2"/>
</dbReference>
<evidence type="ECO:0000256" key="4">
    <source>
        <dbReference type="ARBA" id="ARBA00023242"/>
    </source>
</evidence>
<protein>
    <recommendedName>
        <fullName evidence="8">Homeobox domain-containing protein</fullName>
    </recommendedName>
</protein>
<dbReference type="SMART" id="SM00389">
    <property type="entry name" value="HOX"/>
    <property type="match status" value="2"/>
</dbReference>
<comment type="subcellular location">
    <subcellularLocation>
        <location evidence="1 5 6">Nucleus</location>
    </subcellularLocation>
</comment>